<comment type="similarity">
    <text evidence="2">Belongs to the FliH family.</text>
</comment>
<keyword evidence="8" id="KW-0175">Coiled coil</keyword>
<dbReference type="NCBIfam" id="TIGR03825">
    <property type="entry name" value="FliH_bacil"/>
    <property type="match status" value="1"/>
</dbReference>
<evidence type="ECO:0000256" key="7">
    <source>
        <dbReference type="NCBIfam" id="TIGR03825"/>
    </source>
</evidence>
<evidence type="ECO:0000256" key="4">
    <source>
        <dbReference type="ARBA" id="ARBA00022795"/>
    </source>
</evidence>
<name>A0AA91TTU5_NIACI</name>
<dbReference type="EMBL" id="NPBQ01000030">
    <property type="protein sequence ID" value="PAD84238.1"/>
    <property type="molecule type" value="Genomic_DNA"/>
</dbReference>
<comment type="caution">
    <text evidence="10">The sequence shown here is derived from an EMBL/GenBank/DDBJ whole genome shotgun (WGS) entry which is preliminary data.</text>
</comment>
<dbReference type="InterPro" id="IPR051472">
    <property type="entry name" value="T3SS_Stator/FliH"/>
</dbReference>
<dbReference type="Pfam" id="PF02108">
    <property type="entry name" value="FliH"/>
    <property type="match status" value="1"/>
</dbReference>
<evidence type="ECO:0000313" key="10">
    <source>
        <dbReference type="EMBL" id="PAD84238.1"/>
    </source>
</evidence>
<evidence type="ECO:0000256" key="8">
    <source>
        <dbReference type="SAM" id="Coils"/>
    </source>
</evidence>
<keyword evidence="10" id="KW-0969">Cilium</keyword>
<dbReference type="InterPro" id="IPR018035">
    <property type="entry name" value="Flagellar_FliH/T3SS_HrpE"/>
</dbReference>
<evidence type="ECO:0000313" key="11">
    <source>
        <dbReference type="Proteomes" id="UP000216961"/>
    </source>
</evidence>
<evidence type="ECO:0000256" key="3">
    <source>
        <dbReference type="ARBA" id="ARBA00022448"/>
    </source>
</evidence>
<keyword evidence="4" id="KW-1005">Bacterial flagellum biogenesis</keyword>
<dbReference type="Proteomes" id="UP000216961">
    <property type="component" value="Unassembled WGS sequence"/>
</dbReference>
<reference evidence="10 11" key="1">
    <citation type="submission" date="2017-07" db="EMBL/GenBank/DDBJ databases">
        <title>Isolation and whole genome analysis of endospore-forming bacteria from heroin.</title>
        <authorList>
            <person name="Kalinowski J."/>
            <person name="Ahrens B."/>
            <person name="Al-Dilaimi A."/>
            <person name="Winkler A."/>
            <person name="Wibberg D."/>
            <person name="Schleenbecker U."/>
            <person name="Ruckert C."/>
            <person name="Wolfel R."/>
            <person name="Grass G."/>
        </authorList>
    </citation>
    <scope>NUCLEOTIDE SEQUENCE [LARGE SCALE GENOMIC DNA]</scope>
    <source>
        <strain evidence="10 11">7521-2</strain>
    </source>
</reference>
<gene>
    <name evidence="10" type="primary">fliH</name>
    <name evidence="10" type="ORF">CHH57_04920</name>
</gene>
<keyword evidence="10" id="KW-0282">Flagellum</keyword>
<evidence type="ECO:0000256" key="6">
    <source>
        <dbReference type="ARBA" id="ARBA00023225"/>
    </source>
</evidence>
<keyword evidence="5" id="KW-0653">Protein transport</keyword>
<dbReference type="GO" id="GO:0005829">
    <property type="term" value="C:cytosol"/>
    <property type="evidence" value="ECO:0007669"/>
    <property type="project" value="TreeGrafter"/>
</dbReference>
<protein>
    <recommendedName>
        <fullName evidence="7">Flagellar assembly protein FliH</fullName>
    </recommendedName>
</protein>
<evidence type="ECO:0000256" key="5">
    <source>
        <dbReference type="ARBA" id="ARBA00022927"/>
    </source>
</evidence>
<dbReference type="GO" id="GO:0044781">
    <property type="term" value="P:bacterial-type flagellum organization"/>
    <property type="evidence" value="ECO:0007669"/>
    <property type="project" value="UniProtKB-KW"/>
</dbReference>
<evidence type="ECO:0000256" key="2">
    <source>
        <dbReference type="ARBA" id="ARBA00006602"/>
    </source>
</evidence>
<comment type="function">
    <text evidence="1">Needed for flagellar regrowth and assembly.</text>
</comment>
<feature type="domain" description="Flagellar assembly protein FliH/Type III secretion system HrpE" evidence="9">
    <location>
        <begin position="118"/>
        <end position="241"/>
    </location>
</feature>
<sequence length="257" mass="29745">MISLSRLIKSRYSKPEDANEKVISIKYIDTFNAEVDLSREVTQTEYNRIVESARKEADEMKAQALEEAELIRAQLMEERQNWDIEKGNLIEEARKNGFQAGYEEGQNVGYNEMLSFIQQAKDTVTASKEDYEKYLQSAETTILELAIEVAEKIMNNKIKEEEENFLYLVQNALKEVRKQKEIQLHVSPIHYEMVIAEKEELLQLFPIKPNLFIFPDETIDENACIIETANGRLDASVDTQLLMIKNKLLEILESEEG</sequence>
<proteinExistence type="inferred from homology"/>
<feature type="coiled-coil region" evidence="8">
    <location>
        <begin position="43"/>
        <end position="92"/>
    </location>
</feature>
<evidence type="ECO:0000259" key="9">
    <source>
        <dbReference type="Pfam" id="PF02108"/>
    </source>
</evidence>
<dbReference type="InterPro" id="IPR022524">
    <property type="entry name" value="FliH_Bacilli"/>
</dbReference>
<accession>A0AA91TTU5</accession>
<dbReference type="AlphaFoldDB" id="A0AA91TTU5"/>
<keyword evidence="3" id="KW-0813">Transport</keyword>
<organism evidence="10 11">
    <name type="scientific">Niallia circulans</name>
    <name type="common">Bacillus circulans</name>
    <dbReference type="NCBI Taxonomy" id="1397"/>
    <lineage>
        <taxon>Bacteria</taxon>
        <taxon>Bacillati</taxon>
        <taxon>Bacillota</taxon>
        <taxon>Bacilli</taxon>
        <taxon>Bacillales</taxon>
        <taxon>Bacillaceae</taxon>
        <taxon>Niallia</taxon>
    </lineage>
</organism>
<keyword evidence="10" id="KW-0966">Cell projection</keyword>
<dbReference type="PANTHER" id="PTHR34982:SF1">
    <property type="entry name" value="FLAGELLAR ASSEMBLY PROTEIN FLIH"/>
    <property type="match status" value="1"/>
</dbReference>
<dbReference type="GO" id="GO:0015031">
    <property type="term" value="P:protein transport"/>
    <property type="evidence" value="ECO:0007669"/>
    <property type="project" value="UniProtKB-KW"/>
</dbReference>
<evidence type="ECO:0000256" key="1">
    <source>
        <dbReference type="ARBA" id="ARBA00003041"/>
    </source>
</evidence>
<keyword evidence="6" id="KW-1006">Bacterial flagellum protein export</keyword>
<dbReference type="PANTHER" id="PTHR34982">
    <property type="entry name" value="YOP PROTEINS TRANSLOCATION PROTEIN L"/>
    <property type="match status" value="1"/>
</dbReference>